<evidence type="ECO:0000256" key="2">
    <source>
        <dbReference type="ARBA" id="ARBA00022630"/>
    </source>
</evidence>
<protein>
    <recommendedName>
        <fullName evidence="9">FAD-binding FR-type domain-containing protein</fullName>
    </recommendedName>
</protein>
<evidence type="ECO:0000256" key="5">
    <source>
        <dbReference type="ARBA" id="ARBA00022827"/>
    </source>
</evidence>
<evidence type="ECO:0000256" key="3">
    <source>
        <dbReference type="ARBA" id="ARBA00022714"/>
    </source>
</evidence>
<dbReference type="InterPro" id="IPR017938">
    <property type="entry name" value="Riboflavin_synthase-like_b-brl"/>
</dbReference>
<dbReference type="Gene3D" id="3.40.50.80">
    <property type="entry name" value="Nucleotide-binding domain of ferredoxin-NADP reductase (FNR) module"/>
    <property type="match status" value="1"/>
</dbReference>
<dbReference type="Pfam" id="PF00175">
    <property type="entry name" value="NAD_binding_1"/>
    <property type="match status" value="1"/>
</dbReference>
<dbReference type="Proteomes" id="UP001499910">
    <property type="component" value="Unassembled WGS sequence"/>
</dbReference>
<keyword evidence="11" id="KW-1185">Reference proteome</keyword>
<dbReference type="PRINTS" id="PR00410">
    <property type="entry name" value="PHEHYDRXLASE"/>
</dbReference>
<keyword evidence="2" id="KW-0285">Flavoprotein</keyword>
<dbReference type="RefSeq" id="WP_259554218.1">
    <property type="nucleotide sequence ID" value="NZ_BAABHW010000007.1"/>
</dbReference>
<dbReference type="PANTHER" id="PTHR47354">
    <property type="entry name" value="NADH OXIDOREDUCTASE HCR"/>
    <property type="match status" value="1"/>
</dbReference>
<proteinExistence type="predicted"/>
<dbReference type="InterPro" id="IPR039261">
    <property type="entry name" value="FNR_nucleotide-bd"/>
</dbReference>
<evidence type="ECO:0000256" key="7">
    <source>
        <dbReference type="ARBA" id="ARBA00023004"/>
    </source>
</evidence>
<name>A0ABP9LQQ5_9RHOB</name>
<evidence type="ECO:0000313" key="10">
    <source>
        <dbReference type="EMBL" id="GAA5080760.1"/>
    </source>
</evidence>
<keyword evidence="7" id="KW-0408">Iron</keyword>
<dbReference type="InterPro" id="IPR050415">
    <property type="entry name" value="MRET"/>
</dbReference>
<dbReference type="EMBL" id="BAABHW010000007">
    <property type="protein sequence ID" value="GAA5080760.1"/>
    <property type="molecule type" value="Genomic_DNA"/>
</dbReference>
<evidence type="ECO:0000256" key="4">
    <source>
        <dbReference type="ARBA" id="ARBA00022723"/>
    </source>
</evidence>
<organism evidence="10 11">
    <name type="scientific">[Roseibacterium] beibuensis</name>
    <dbReference type="NCBI Taxonomy" id="1193142"/>
    <lineage>
        <taxon>Bacteria</taxon>
        <taxon>Pseudomonadati</taxon>
        <taxon>Pseudomonadota</taxon>
        <taxon>Alphaproteobacteria</taxon>
        <taxon>Rhodobacterales</taxon>
        <taxon>Roseobacteraceae</taxon>
        <taxon>Roseicyclus</taxon>
    </lineage>
</organism>
<keyword evidence="8" id="KW-0411">Iron-sulfur</keyword>
<dbReference type="InterPro" id="IPR017927">
    <property type="entry name" value="FAD-bd_FR_type"/>
</dbReference>
<comment type="cofactor">
    <cofactor evidence="1">
        <name>FAD</name>
        <dbReference type="ChEBI" id="CHEBI:57692"/>
    </cofactor>
</comment>
<gene>
    <name evidence="10" type="ORF">GCM10023209_34690</name>
</gene>
<keyword evidence="5" id="KW-0274">FAD</keyword>
<dbReference type="PROSITE" id="PS51384">
    <property type="entry name" value="FAD_FR"/>
    <property type="match status" value="1"/>
</dbReference>
<keyword evidence="3" id="KW-0001">2Fe-2S</keyword>
<accession>A0ABP9LQQ5</accession>
<keyword evidence="6" id="KW-0560">Oxidoreductase</keyword>
<evidence type="ECO:0000256" key="8">
    <source>
        <dbReference type="ARBA" id="ARBA00023014"/>
    </source>
</evidence>
<feature type="domain" description="FAD-binding FR-type" evidence="9">
    <location>
        <begin position="1"/>
        <end position="101"/>
    </location>
</feature>
<comment type="caution">
    <text evidence="10">The sequence shown here is derived from an EMBL/GenBank/DDBJ whole genome shotgun (WGS) entry which is preliminary data.</text>
</comment>
<dbReference type="SUPFAM" id="SSF63380">
    <property type="entry name" value="Riboflavin synthase domain-like"/>
    <property type="match status" value="1"/>
</dbReference>
<dbReference type="SUPFAM" id="SSF52343">
    <property type="entry name" value="Ferredoxin reductase-like, C-terminal NADP-linked domain"/>
    <property type="match status" value="1"/>
</dbReference>
<dbReference type="Gene3D" id="2.40.30.10">
    <property type="entry name" value="Translation factors"/>
    <property type="match status" value="1"/>
</dbReference>
<evidence type="ECO:0000256" key="1">
    <source>
        <dbReference type="ARBA" id="ARBA00001974"/>
    </source>
</evidence>
<keyword evidence="4" id="KW-0479">Metal-binding</keyword>
<evidence type="ECO:0000313" key="11">
    <source>
        <dbReference type="Proteomes" id="UP001499910"/>
    </source>
</evidence>
<sequence length="220" mass="24535">MTHAITLQAVVPLTHDTRYYVFSRPLEFEFTPGQATDVALDRDGWRAEQRPFTFTGAPEANVLTFTIKSYADHDGVTKRLWELQPGDRILIEEPWGAIHDAGPGTFIAGGAGITPFLGILGDRARSGTLKDCRLIFSNKTEADIILKPYWDTLKDLEVDYLLSAPEDGSPGQMPDGDTLDELIGDWEQRFYVCGPPPMEEAVVDHLKKRGVSSDRIIQEE</sequence>
<evidence type="ECO:0000256" key="6">
    <source>
        <dbReference type="ARBA" id="ARBA00023002"/>
    </source>
</evidence>
<dbReference type="PANTHER" id="PTHR47354:SF8">
    <property type="entry name" value="1,2-PHENYLACETYL-COA EPOXIDASE, SUBUNIT E"/>
    <property type="match status" value="1"/>
</dbReference>
<dbReference type="InterPro" id="IPR001433">
    <property type="entry name" value="OxRdtase_FAD/NAD-bd"/>
</dbReference>
<evidence type="ECO:0000259" key="9">
    <source>
        <dbReference type="PROSITE" id="PS51384"/>
    </source>
</evidence>
<reference evidence="11" key="1">
    <citation type="journal article" date="2019" name="Int. J. Syst. Evol. Microbiol.">
        <title>The Global Catalogue of Microorganisms (GCM) 10K type strain sequencing project: providing services to taxonomists for standard genome sequencing and annotation.</title>
        <authorList>
            <consortium name="The Broad Institute Genomics Platform"/>
            <consortium name="The Broad Institute Genome Sequencing Center for Infectious Disease"/>
            <person name="Wu L."/>
            <person name="Ma J."/>
        </authorList>
    </citation>
    <scope>NUCLEOTIDE SEQUENCE [LARGE SCALE GENOMIC DNA]</scope>
    <source>
        <strain evidence="11">JCM 18015</strain>
    </source>
</reference>